<evidence type="ECO:0000313" key="3">
    <source>
        <dbReference type="Proteomes" id="UP000190750"/>
    </source>
</evidence>
<dbReference type="AlphaFoldDB" id="A0A1T1AXX4"/>
<dbReference type="Proteomes" id="UP000190750">
    <property type="component" value="Unassembled WGS sequence"/>
</dbReference>
<comment type="caution">
    <text evidence="2">The sequence shown here is derived from an EMBL/GenBank/DDBJ whole genome shotgun (WGS) entry which is preliminary data.</text>
</comment>
<evidence type="ECO:0000259" key="1">
    <source>
        <dbReference type="Pfam" id="PF12680"/>
    </source>
</evidence>
<keyword evidence="3" id="KW-1185">Reference proteome</keyword>
<accession>A0A1T1AXX4</accession>
<evidence type="ECO:0000313" key="2">
    <source>
        <dbReference type="EMBL" id="OOV08986.1"/>
    </source>
</evidence>
<name>A0A1T1AXX4_RHOFE</name>
<dbReference type="InterPro" id="IPR037401">
    <property type="entry name" value="SnoaL-like"/>
</dbReference>
<gene>
    <name evidence="2" type="ORF">RF819_07965</name>
</gene>
<dbReference type="SUPFAM" id="SSF54427">
    <property type="entry name" value="NTF2-like"/>
    <property type="match status" value="1"/>
</dbReference>
<proteinExistence type="predicted"/>
<dbReference type="GO" id="GO:0016853">
    <property type="term" value="F:isomerase activity"/>
    <property type="evidence" value="ECO:0007669"/>
    <property type="project" value="UniProtKB-KW"/>
</dbReference>
<sequence length="162" mass="18390">MHTPTDTLTRFYTAFAALDADAMGSCYSLTATFDDPVFSLQGQHDIAGMWHMLCAAASGQGRQDWRLDFSQLQADAHTGRAHWEAHYRFSVSQRLVHNIVEADFTFTPEGLIASHRDAFDFWRWSRQALGLGGWMLGWAPFFQRQVSQQASANLARYLAKNR</sequence>
<dbReference type="EMBL" id="MTJN01000002">
    <property type="protein sequence ID" value="OOV08986.1"/>
    <property type="molecule type" value="Genomic_DNA"/>
</dbReference>
<dbReference type="RefSeq" id="WP_078366840.1">
    <property type="nucleotide sequence ID" value="NZ_MTJN01000002.1"/>
</dbReference>
<dbReference type="OrthoDB" id="391735at2"/>
<dbReference type="STRING" id="28066.RF819_07965"/>
<reference evidence="2 3" key="1">
    <citation type="submission" date="2017-01" db="EMBL/GenBank/DDBJ databases">
        <title>Genome sequencing of Rhodoferax fermentans JCM 7819.</title>
        <authorList>
            <person name="Kim Y.J."/>
            <person name="Farh M.E.-A."/>
            <person name="Yang D.-C."/>
        </authorList>
    </citation>
    <scope>NUCLEOTIDE SEQUENCE [LARGE SCALE GENOMIC DNA]</scope>
    <source>
        <strain evidence="2 3">JCM 7819</strain>
    </source>
</reference>
<dbReference type="InterPro" id="IPR032710">
    <property type="entry name" value="NTF2-like_dom_sf"/>
</dbReference>
<feature type="domain" description="SnoaL-like" evidence="1">
    <location>
        <begin position="9"/>
        <end position="98"/>
    </location>
</feature>
<dbReference type="Pfam" id="PF12680">
    <property type="entry name" value="SnoaL_2"/>
    <property type="match status" value="1"/>
</dbReference>
<dbReference type="Gene3D" id="3.10.450.50">
    <property type="match status" value="1"/>
</dbReference>
<protein>
    <submittedName>
        <fullName evidence="2">Ketosteroid isomerase</fullName>
    </submittedName>
</protein>
<keyword evidence="2" id="KW-0413">Isomerase</keyword>
<organism evidence="2 3">
    <name type="scientific">Rhodoferax fermentans</name>
    <dbReference type="NCBI Taxonomy" id="28066"/>
    <lineage>
        <taxon>Bacteria</taxon>
        <taxon>Pseudomonadati</taxon>
        <taxon>Pseudomonadota</taxon>
        <taxon>Betaproteobacteria</taxon>
        <taxon>Burkholderiales</taxon>
        <taxon>Comamonadaceae</taxon>
        <taxon>Rhodoferax</taxon>
    </lineage>
</organism>